<evidence type="ECO:0000313" key="1">
    <source>
        <dbReference type="EMBL" id="MBF4102517.1"/>
    </source>
</evidence>
<protein>
    <submittedName>
        <fullName evidence="1">Uncharacterized protein</fullName>
    </submittedName>
</protein>
<dbReference type="EMBL" id="JADION010000012">
    <property type="protein sequence ID" value="MBF4102517.1"/>
    <property type="molecule type" value="Genomic_DNA"/>
</dbReference>
<comment type="caution">
    <text evidence="1">The sequence shown here is derived from an EMBL/GenBank/DDBJ whole genome shotgun (WGS) entry which is preliminary data.</text>
</comment>
<gene>
    <name evidence="1" type="ORF">INT80_05650</name>
</gene>
<proteinExistence type="predicted"/>
<dbReference type="AlphaFoldDB" id="A0A930Y8J9"/>
<organism evidence="1">
    <name type="scientific">Gallibacterium anatis</name>
    <dbReference type="NCBI Taxonomy" id="750"/>
    <lineage>
        <taxon>Bacteria</taxon>
        <taxon>Pseudomonadati</taxon>
        <taxon>Pseudomonadota</taxon>
        <taxon>Gammaproteobacteria</taxon>
        <taxon>Pasteurellales</taxon>
        <taxon>Pasteurellaceae</taxon>
        <taxon>Gallibacterium</taxon>
    </lineage>
</organism>
<sequence length="74" mass="8528">MRSGIMGLGEIYANADRATEYGTPAALSFTPSVAQFWRVGNDLYHEKYEQAAKDGVPFYQLIQNWKRTYFNDKE</sequence>
<accession>A0A930Y8J9</accession>
<reference evidence="1" key="1">
    <citation type="submission" date="2020-11" db="EMBL/GenBank/DDBJ databases">
        <title>Gallibacterium anatis 1637, full genome, WGS.</title>
        <authorList>
            <person name="Laishevtcev A.I."/>
            <person name="Yakimova E.A."/>
            <person name="Petkovich D."/>
            <person name="Stepanova T.V."/>
            <person name="Kalendr R.S."/>
            <person name="Rubalsky E.O."/>
            <person name="Zulkarneev E.R."/>
            <person name="Aleshkin A.V."/>
        </authorList>
    </citation>
    <scope>NUCLEOTIDE SEQUENCE</scope>
    <source>
        <strain evidence="1">1637</strain>
    </source>
</reference>
<name>A0A930Y8J9_9PAST</name>